<name>A0ABY4PKZ7_9LACO</name>
<protein>
    <submittedName>
        <fullName evidence="1">Uncharacterized protein</fullName>
    </submittedName>
</protein>
<dbReference type="EMBL" id="CP093364">
    <property type="protein sequence ID" value="UQS85842.1"/>
    <property type="molecule type" value="Genomic_DNA"/>
</dbReference>
<accession>A0ABY4PKZ7</accession>
<dbReference type="Proteomes" id="UP000831859">
    <property type="component" value="Plasmid p2unnamed"/>
</dbReference>
<dbReference type="RefSeq" id="WP_249511805.1">
    <property type="nucleotide sequence ID" value="NZ_CP093364.1"/>
</dbReference>
<sequence length="65" mass="7814">MPKYLICINIKRLKENISMKITVECETQEIKDLFQNINFNENVLSKEEYAKRMQQAFKDSRNKNT</sequence>
<keyword evidence="2" id="KW-1185">Reference proteome</keyword>
<geneLocation type="plasmid" evidence="1 2">
    <name>p2unnamed</name>
</geneLocation>
<keyword evidence="1" id="KW-0614">Plasmid</keyword>
<proteinExistence type="predicted"/>
<organism evidence="1 2">
    <name type="scientific">Apilactobacillus apisilvae</name>
    <dbReference type="NCBI Taxonomy" id="2923364"/>
    <lineage>
        <taxon>Bacteria</taxon>
        <taxon>Bacillati</taxon>
        <taxon>Bacillota</taxon>
        <taxon>Bacilli</taxon>
        <taxon>Lactobacillales</taxon>
        <taxon>Lactobacillaceae</taxon>
        <taxon>Apilactobacillus</taxon>
    </lineage>
</organism>
<reference evidence="1 2" key="1">
    <citation type="journal article" date="2022" name="Int. J. Syst. Evol. Microbiol.">
        <title>Apilactobacillus apisilvae sp. nov., Nicolia spurrieriana gen. nov. sp. nov., Bombilactobacillus folatiphilus sp. nov. and Bombilactobacillus thymidiniphilus sp. nov., four new lactic acid bacterial isolates from stingless bees Tetragonula carbonaria and Austroplebeia australis.</title>
        <authorList>
            <person name="Oliphant S.A."/>
            <person name="Watson-Haigh N.S."/>
            <person name="Sumby K.M."/>
            <person name="Gardner J."/>
            <person name="Groom S."/>
            <person name="Jiranek V."/>
        </authorList>
    </citation>
    <scope>NUCLEOTIDE SEQUENCE [LARGE SCALE GENOMIC DNA]</scope>
    <source>
        <strain evidence="1 2">SG5_A10</strain>
    </source>
</reference>
<evidence type="ECO:0000313" key="1">
    <source>
        <dbReference type="EMBL" id="UQS85842.1"/>
    </source>
</evidence>
<gene>
    <name evidence="1" type="ORF">MOO46_07835</name>
</gene>
<evidence type="ECO:0000313" key="2">
    <source>
        <dbReference type="Proteomes" id="UP000831859"/>
    </source>
</evidence>